<dbReference type="EMBL" id="CP039247">
    <property type="protein sequence ID" value="QCB28592.1"/>
    <property type="molecule type" value="Genomic_DNA"/>
</dbReference>
<evidence type="ECO:0000313" key="3">
    <source>
        <dbReference type="Proteomes" id="UP000296352"/>
    </source>
</evidence>
<dbReference type="KEGG" id="cee:CENDO_06590"/>
<dbReference type="Pfam" id="PF13830">
    <property type="entry name" value="DUF4192"/>
    <property type="match status" value="1"/>
</dbReference>
<dbReference type="Proteomes" id="UP000296352">
    <property type="component" value="Chromosome"/>
</dbReference>
<reference evidence="2 3" key="1">
    <citation type="submission" date="2019-04" db="EMBL/GenBank/DDBJ databases">
        <title>Corynebacterium endometrii sp. nov., isolated from the uterus of a cow with endometritis.</title>
        <authorList>
            <person name="Ballas P."/>
            <person name="Ruckert C."/>
            <person name="Wagener K."/>
            <person name="Drillich M."/>
            <person name="Kaempfer P."/>
            <person name="Busse H.-J."/>
            <person name="Ehling-Schulz M."/>
        </authorList>
    </citation>
    <scope>NUCLEOTIDE SEQUENCE [LARGE SCALE GENOMIC DNA]</scope>
    <source>
        <strain evidence="2 3">LMM-1653</strain>
    </source>
</reference>
<dbReference type="InterPro" id="IPR025447">
    <property type="entry name" value="DUF4192"/>
</dbReference>
<feature type="region of interest" description="Disordered" evidence="1">
    <location>
        <begin position="379"/>
        <end position="405"/>
    </location>
</feature>
<evidence type="ECO:0000256" key="1">
    <source>
        <dbReference type="SAM" id="MobiDB-lite"/>
    </source>
</evidence>
<keyword evidence="3" id="KW-1185">Reference proteome</keyword>
<evidence type="ECO:0008006" key="4">
    <source>
        <dbReference type="Google" id="ProtNLM"/>
    </source>
</evidence>
<dbReference type="AlphaFoldDB" id="A0A4P7QFT5"/>
<dbReference type="OrthoDB" id="3268175at2"/>
<protein>
    <recommendedName>
        <fullName evidence="4">DUF4192 domain-containing protein</fullName>
    </recommendedName>
</protein>
<evidence type="ECO:0000313" key="2">
    <source>
        <dbReference type="EMBL" id="QCB28592.1"/>
    </source>
</evidence>
<proteinExistence type="predicted"/>
<name>A0A4P7QFT5_9CORY</name>
<gene>
    <name evidence="2" type="ORF">CENDO_06590</name>
</gene>
<sequence>MTAHHILTPGQLLANVPGSLGFYPTESLILMGFNATAEEGENQTQTDNRATGNPVNVTLGPTLRIDIDDFEKLQNDIVRALAPLEPTVVFAFIISQRPERLLDGVTHKLFNSGTSHGMTIDACWYTPEIKTGEPYELWFGRDLTSGATSGNTWQYGTIPSITATPSMEEFVDRGELPELNRKEAVRPYITRNNAFSSQEAARLAATARTLSTALADGERFGSAANPYGIEDIAQDARLLLEEYSAYEAWDSNDHLLLTVATWLATTATRDLVLAEFLAQPAAGATVLLEVAQTFSGEIRANALSIYAAAQVVLRQSHRAGLALTCVLQEYPEHRLSSLFYKLYSAGQLHNIVDCATEGSHAAQEMILGDIERKRSMLGSVAVKEGETGSPRAGESRDGRSGANAA</sequence>
<organism evidence="2 3">
    <name type="scientific">Corynebacterium endometrii</name>
    <dbReference type="NCBI Taxonomy" id="2488819"/>
    <lineage>
        <taxon>Bacteria</taxon>
        <taxon>Bacillati</taxon>
        <taxon>Actinomycetota</taxon>
        <taxon>Actinomycetes</taxon>
        <taxon>Mycobacteriales</taxon>
        <taxon>Corynebacteriaceae</taxon>
        <taxon>Corynebacterium</taxon>
    </lineage>
</organism>
<dbReference type="RefSeq" id="WP_136141309.1">
    <property type="nucleotide sequence ID" value="NZ_CP039247.1"/>
</dbReference>
<accession>A0A4P7QFT5</accession>